<keyword evidence="2" id="KW-1133">Transmembrane helix</keyword>
<dbReference type="AlphaFoldDB" id="A0A0F7FXQ5"/>
<dbReference type="InterPro" id="IPR021385">
    <property type="entry name" value="DUF3017"/>
</dbReference>
<keyword evidence="4" id="KW-1185">Reference proteome</keyword>
<accession>A0A0F7FXQ5</accession>
<evidence type="ECO:0000313" key="4">
    <source>
        <dbReference type="Proteomes" id="UP000034034"/>
    </source>
</evidence>
<dbReference type="STRING" id="408015.SXIM_33980"/>
<dbReference type="RefSeq" id="WP_078635270.1">
    <property type="nucleotide sequence ID" value="NZ_CP009922.3"/>
</dbReference>
<feature type="compositionally biased region" description="Basic and acidic residues" evidence="1">
    <location>
        <begin position="34"/>
        <end position="46"/>
    </location>
</feature>
<gene>
    <name evidence="3" type="ORF">SXIM_33980</name>
</gene>
<dbReference type="Proteomes" id="UP000034034">
    <property type="component" value="Chromosome"/>
</dbReference>
<evidence type="ECO:0000313" key="3">
    <source>
        <dbReference type="EMBL" id="AKG44782.1"/>
    </source>
</evidence>
<protein>
    <submittedName>
        <fullName evidence="3">Integral membrane protein</fullName>
    </submittedName>
</protein>
<feature type="transmembrane region" description="Helical" evidence="2">
    <location>
        <begin position="113"/>
        <end position="133"/>
    </location>
</feature>
<dbReference type="KEGG" id="sxi:SXIM_33980"/>
<organism evidence="3 4">
    <name type="scientific">Streptomyces xiamenensis</name>
    <dbReference type="NCBI Taxonomy" id="408015"/>
    <lineage>
        <taxon>Bacteria</taxon>
        <taxon>Bacillati</taxon>
        <taxon>Actinomycetota</taxon>
        <taxon>Actinomycetes</taxon>
        <taxon>Kitasatosporales</taxon>
        <taxon>Streptomycetaceae</taxon>
        <taxon>Streptomyces</taxon>
    </lineage>
</organism>
<evidence type="ECO:0000256" key="2">
    <source>
        <dbReference type="SAM" id="Phobius"/>
    </source>
</evidence>
<sequence>MTPRLSLPRPVRDWIGRVRKVATVGGGGSPSDKYSTRDTARPEGGRRTAPGSAPAAIRQWPLVGVLGGTLLGLLVTLGNFRIGLLIVGGALVAAAALRAWLPEVGMLAVRSRATDIVTYGLLGLTIVLLTLMAQPKPWLEVPFFNDVLRFSAG</sequence>
<dbReference type="PATRIC" id="fig|408015.6.peg.3440"/>
<evidence type="ECO:0000256" key="1">
    <source>
        <dbReference type="SAM" id="MobiDB-lite"/>
    </source>
</evidence>
<feature type="transmembrane region" description="Helical" evidence="2">
    <location>
        <begin position="82"/>
        <end position="101"/>
    </location>
</feature>
<dbReference type="HOGENOM" id="CLU_087301_1_0_11"/>
<keyword evidence="2" id="KW-0812">Transmembrane</keyword>
<proteinExistence type="predicted"/>
<keyword evidence="2" id="KW-0472">Membrane</keyword>
<dbReference type="EMBL" id="CP009922">
    <property type="protein sequence ID" value="AKG44782.1"/>
    <property type="molecule type" value="Genomic_DNA"/>
</dbReference>
<dbReference type="Pfam" id="PF11222">
    <property type="entry name" value="DUF3017"/>
    <property type="match status" value="1"/>
</dbReference>
<feature type="transmembrane region" description="Helical" evidence="2">
    <location>
        <begin position="56"/>
        <end position="76"/>
    </location>
</feature>
<name>A0A0F7FXQ5_9ACTN</name>
<feature type="region of interest" description="Disordered" evidence="1">
    <location>
        <begin position="23"/>
        <end position="52"/>
    </location>
</feature>
<reference evidence="3" key="1">
    <citation type="submission" date="2019-08" db="EMBL/GenBank/DDBJ databases">
        <title>Complete genome sequence of a mangrove-derived Streptomyces xiamenensis.</title>
        <authorList>
            <person name="Xu J."/>
        </authorList>
    </citation>
    <scope>NUCLEOTIDE SEQUENCE</scope>
    <source>
        <strain evidence="3">318</strain>
    </source>
</reference>